<dbReference type="PANTHER" id="PTHR47966:SF51">
    <property type="entry name" value="BETA-SITE APP-CLEAVING ENZYME, ISOFORM A-RELATED"/>
    <property type="match status" value="1"/>
</dbReference>
<evidence type="ECO:0000313" key="3">
    <source>
        <dbReference type="EMBL" id="KER19396.1"/>
    </source>
</evidence>
<accession>A0A074YX66</accession>
<name>A0A074YX66_OPIVI</name>
<sequence length="228" mass="25584">MICNIVGIDPLDGFNVTDVLRIGEYSLRNFNFQTIVTMKSRPPFLDRFSGKLGLGPASDVTPGNFAQSLLTAFPDEPVFTFWFRPDHDGVFRGGIFSFGGIHDYRYDGPLIYLPMMLPTSWTVQATRPLLQASFAQWGLGRESTDRNVRGSKLTSSSQLPVSMLGQPGSILALVISLGRDITCHQGCTIQFNTAYPYFYGPPQQIHQIHQLLRVDRNLFRRGRIPARL</sequence>
<organism evidence="3 4">
    <name type="scientific">Opisthorchis viverrini</name>
    <name type="common">Southeast Asian liver fluke</name>
    <dbReference type="NCBI Taxonomy" id="6198"/>
    <lineage>
        <taxon>Eukaryota</taxon>
        <taxon>Metazoa</taxon>
        <taxon>Spiralia</taxon>
        <taxon>Lophotrochozoa</taxon>
        <taxon>Platyhelminthes</taxon>
        <taxon>Trematoda</taxon>
        <taxon>Digenea</taxon>
        <taxon>Opisthorchiida</taxon>
        <taxon>Opisthorchiata</taxon>
        <taxon>Opisthorchiidae</taxon>
        <taxon>Opisthorchis</taxon>
    </lineage>
</organism>
<reference evidence="3 4" key="1">
    <citation type="submission" date="2013-11" db="EMBL/GenBank/DDBJ databases">
        <title>Opisthorchis viverrini - life in the bile duct.</title>
        <authorList>
            <person name="Young N.D."/>
            <person name="Nagarajan N."/>
            <person name="Lin S.J."/>
            <person name="Korhonen P.K."/>
            <person name="Jex A.R."/>
            <person name="Hall R.S."/>
            <person name="Safavi-Hemami H."/>
            <person name="Kaewkong W."/>
            <person name="Bertrand D."/>
            <person name="Gao S."/>
            <person name="Seet Q."/>
            <person name="Wongkham S."/>
            <person name="Teh B.T."/>
            <person name="Wongkham C."/>
            <person name="Intapan P.M."/>
            <person name="Maleewong W."/>
            <person name="Yang X."/>
            <person name="Hu M."/>
            <person name="Wang Z."/>
            <person name="Hofmann A."/>
            <person name="Sternberg P.W."/>
            <person name="Tan P."/>
            <person name="Wang J."/>
            <person name="Gasser R.B."/>
        </authorList>
    </citation>
    <scope>NUCLEOTIDE SEQUENCE [LARGE SCALE GENOMIC DNA]</scope>
</reference>
<gene>
    <name evidence="3" type="ORF">T265_11819</name>
</gene>
<dbReference type="Gene3D" id="2.40.70.10">
    <property type="entry name" value="Acid Proteases"/>
    <property type="match status" value="1"/>
</dbReference>
<dbReference type="OrthoDB" id="2747330at2759"/>
<dbReference type="PANTHER" id="PTHR47966">
    <property type="entry name" value="BETA-SITE APP-CLEAVING ENZYME, ISOFORM A-RELATED"/>
    <property type="match status" value="1"/>
</dbReference>
<dbReference type="CTD" id="20325987"/>
<dbReference type="GeneID" id="20325987"/>
<dbReference type="Pfam" id="PF00026">
    <property type="entry name" value="Asp"/>
    <property type="match status" value="1"/>
</dbReference>
<comment type="similarity">
    <text evidence="1">Belongs to the peptidase A1 family.</text>
</comment>
<dbReference type="AlphaFoldDB" id="A0A074YX66"/>
<dbReference type="KEGG" id="ovi:T265_11819"/>
<dbReference type="GO" id="GO:0006508">
    <property type="term" value="P:proteolysis"/>
    <property type="evidence" value="ECO:0007669"/>
    <property type="project" value="InterPro"/>
</dbReference>
<evidence type="ECO:0000256" key="1">
    <source>
        <dbReference type="ARBA" id="ARBA00007447"/>
    </source>
</evidence>
<dbReference type="RefSeq" id="XP_009176858.1">
    <property type="nucleotide sequence ID" value="XM_009178594.1"/>
</dbReference>
<dbReference type="SUPFAM" id="SSF50630">
    <property type="entry name" value="Acid proteases"/>
    <property type="match status" value="1"/>
</dbReference>
<evidence type="ECO:0000259" key="2">
    <source>
        <dbReference type="Pfam" id="PF00026"/>
    </source>
</evidence>
<dbReference type="Proteomes" id="UP000054324">
    <property type="component" value="Unassembled WGS sequence"/>
</dbReference>
<proteinExistence type="inferred from homology"/>
<feature type="domain" description="Peptidase A1" evidence="2">
    <location>
        <begin position="11"/>
        <end position="127"/>
    </location>
</feature>
<keyword evidence="4" id="KW-1185">Reference proteome</keyword>
<dbReference type="InterPro" id="IPR033121">
    <property type="entry name" value="PEPTIDASE_A1"/>
</dbReference>
<dbReference type="InterPro" id="IPR001461">
    <property type="entry name" value="Aspartic_peptidase_A1"/>
</dbReference>
<protein>
    <recommendedName>
        <fullName evidence="2">Peptidase A1 domain-containing protein</fullName>
    </recommendedName>
</protein>
<dbReference type="InterPro" id="IPR021109">
    <property type="entry name" value="Peptidase_aspartic_dom_sf"/>
</dbReference>
<dbReference type="EMBL" id="KL597223">
    <property type="protein sequence ID" value="KER19396.1"/>
    <property type="molecule type" value="Genomic_DNA"/>
</dbReference>
<dbReference type="GO" id="GO:0004190">
    <property type="term" value="F:aspartic-type endopeptidase activity"/>
    <property type="evidence" value="ECO:0007669"/>
    <property type="project" value="InterPro"/>
</dbReference>
<evidence type="ECO:0000313" key="4">
    <source>
        <dbReference type="Proteomes" id="UP000054324"/>
    </source>
</evidence>